<evidence type="ECO:0000256" key="5">
    <source>
        <dbReference type="ARBA" id="ARBA00023244"/>
    </source>
</evidence>
<keyword evidence="5" id="KW-0627">Porphyrin biosynthesis</keyword>
<evidence type="ECO:0000313" key="8">
    <source>
        <dbReference type="Proteomes" id="UP000886890"/>
    </source>
</evidence>
<keyword evidence="4" id="KW-0520">NAD</keyword>
<dbReference type="GO" id="GO:0019354">
    <property type="term" value="P:siroheme biosynthetic process"/>
    <property type="evidence" value="ECO:0007669"/>
    <property type="project" value="InterPro"/>
</dbReference>
<dbReference type="NCBIfam" id="TIGR01470">
    <property type="entry name" value="cysG_Nterm"/>
    <property type="match status" value="1"/>
</dbReference>
<evidence type="ECO:0000256" key="4">
    <source>
        <dbReference type="ARBA" id="ARBA00023027"/>
    </source>
</evidence>
<dbReference type="EC" id="1.3.1.76" evidence="2"/>
<organism evidence="7 8">
    <name type="scientific">Candidatus Fusicatenibacter merdavium</name>
    <dbReference type="NCBI Taxonomy" id="2838600"/>
    <lineage>
        <taxon>Bacteria</taxon>
        <taxon>Bacillati</taxon>
        <taxon>Bacillota</taxon>
        <taxon>Clostridia</taxon>
        <taxon>Lachnospirales</taxon>
        <taxon>Lachnospiraceae</taxon>
        <taxon>Fusicatenibacter</taxon>
    </lineage>
</organism>
<dbReference type="PANTHER" id="PTHR35330:SF1">
    <property type="entry name" value="SIROHEME BIOSYNTHESIS PROTEIN MET8"/>
    <property type="match status" value="1"/>
</dbReference>
<evidence type="ECO:0000256" key="2">
    <source>
        <dbReference type="ARBA" id="ARBA00012400"/>
    </source>
</evidence>
<comment type="catalytic activity">
    <reaction evidence="6">
        <text>precorrin-2 + NAD(+) = sirohydrochlorin + NADH + 2 H(+)</text>
        <dbReference type="Rhea" id="RHEA:15613"/>
        <dbReference type="ChEBI" id="CHEBI:15378"/>
        <dbReference type="ChEBI" id="CHEBI:57540"/>
        <dbReference type="ChEBI" id="CHEBI:57945"/>
        <dbReference type="ChEBI" id="CHEBI:58351"/>
        <dbReference type="ChEBI" id="CHEBI:58827"/>
        <dbReference type="EC" id="1.3.1.76"/>
    </reaction>
</comment>
<dbReference type="GO" id="GO:0043115">
    <property type="term" value="F:precorrin-2 dehydrogenase activity"/>
    <property type="evidence" value="ECO:0007669"/>
    <property type="project" value="UniProtKB-EC"/>
</dbReference>
<dbReference type="Gene3D" id="3.40.50.720">
    <property type="entry name" value="NAD(P)-binding Rossmann-like Domain"/>
    <property type="match status" value="1"/>
</dbReference>
<sequence length="123" mass="13837">MGETPYFPLFFRLKGRKILVAGGGTIACRRVRVLLEFQPEITVAAPEFHREMEELAAQGRLTLLRTEAGKVRFQGIFLFLACTDDPEENHRLCEQARAAGALANNCSLKEDCDFYFPSVVRKG</sequence>
<dbReference type="InterPro" id="IPR036291">
    <property type="entry name" value="NAD(P)-bd_dom_sf"/>
</dbReference>
<feature type="non-terminal residue" evidence="7">
    <location>
        <position position="123"/>
    </location>
</feature>
<dbReference type="InterPro" id="IPR028161">
    <property type="entry name" value="Met8-like"/>
</dbReference>
<evidence type="ECO:0000256" key="3">
    <source>
        <dbReference type="ARBA" id="ARBA00023002"/>
    </source>
</evidence>
<dbReference type="PANTHER" id="PTHR35330">
    <property type="entry name" value="SIROHEME BIOSYNTHESIS PROTEIN MET8"/>
    <property type="match status" value="1"/>
</dbReference>
<comment type="caution">
    <text evidence="7">The sequence shown here is derived from an EMBL/GenBank/DDBJ whole genome shotgun (WGS) entry which is preliminary data.</text>
</comment>
<evidence type="ECO:0000256" key="6">
    <source>
        <dbReference type="ARBA" id="ARBA00047561"/>
    </source>
</evidence>
<dbReference type="InterPro" id="IPR006367">
    <property type="entry name" value="Sirohaem_synthase_N"/>
</dbReference>
<evidence type="ECO:0000313" key="7">
    <source>
        <dbReference type="EMBL" id="HIX77489.1"/>
    </source>
</evidence>
<gene>
    <name evidence="7" type="ORF">H9734_07840</name>
</gene>
<dbReference type="AlphaFoldDB" id="A0A9D2BJG4"/>
<comment type="pathway">
    <text evidence="1">Porphyrin-containing compound metabolism; siroheme biosynthesis; sirohydrochlorin from precorrin-2: step 1/1.</text>
</comment>
<dbReference type="GO" id="GO:0004325">
    <property type="term" value="F:ferrochelatase activity"/>
    <property type="evidence" value="ECO:0007669"/>
    <property type="project" value="InterPro"/>
</dbReference>
<dbReference type="Pfam" id="PF13241">
    <property type="entry name" value="NAD_binding_7"/>
    <property type="match status" value="1"/>
</dbReference>
<reference evidence="7" key="2">
    <citation type="submission" date="2021-04" db="EMBL/GenBank/DDBJ databases">
        <authorList>
            <person name="Gilroy R."/>
        </authorList>
    </citation>
    <scope>NUCLEOTIDE SEQUENCE</scope>
    <source>
        <strain evidence="7">CHK183-1962</strain>
    </source>
</reference>
<keyword evidence="3" id="KW-0560">Oxidoreductase</keyword>
<proteinExistence type="predicted"/>
<evidence type="ECO:0000256" key="1">
    <source>
        <dbReference type="ARBA" id="ARBA00005010"/>
    </source>
</evidence>
<accession>A0A9D2BJG4</accession>
<dbReference type="EMBL" id="DXEK01000132">
    <property type="protein sequence ID" value="HIX77489.1"/>
    <property type="molecule type" value="Genomic_DNA"/>
</dbReference>
<protein>
    <recommendedName>
        <fullName evidence="2">precorrin-2 dehydrogenase</fullName>
        <ecNumber evidence="2">1.3.1.76</ecNumber>
    </recommendedName>
</protein>
<dbReference type="Proteomes" id="UP000886890">
    <property type="component" value="Unassembled WGS sequence"/>
</dbReference>
<name>A0A9D2BJG4_9FIRM</name>
<reference evidence="7" key="1">
    <citation type="journal article" date="2021" name="PeerJ">
        <title>Extensive microbial diversity within the chicken gut microbiome revealed by metagenomics and culture.</title>
        <authorList>
            <person name="Gilroy R."/>
            <person name="Ravi A."/>
            <person name="Getino M."/>
            <person name="Pursley I."/>
            <person name="Horton D.L."/>
            <person name="Alikhan N.F."/>
            <person name="Baker D."/>
            <person name="Gharbi K."/>
            <person name="Hall N."/>
            <person name="Watson M."/>
            <person name="Adriaenssens E.M."/>
            <person name="Foster-Nyarko E."/>
            <person name="Jarju S."/>
            <person name="Secka A."/>
            <person name="Antonio M."/>
            <person name="Oren A."/>
            <person name="Chaudhuri R.R."/>
            <person name="La Ragione R."/>
            <person name="Hildebrand F."/>
            <person name="Pallen M.J."/>
        </authorList>
    </citation>
    <scope>NUCLEOTIDE SEQUENCE</scope>
    <source>
        <strain evidence="7">CHK183-1962</strain>
    </source>
</reference>
<dbReference type="SUPFAM" id="SSF51735">
    <property type="entry name" value="NAD(P)-binding Rossmann-fold domains"/>
    <property type="match status" value="1"/>
</dbReference>